<name>A0A0R3LMI6_9BRAD</name>
<dbReference type="RefSeq" id="WP_057835690.1">
    <property type="nucleotide sequence ID" value="NZ_LLXZ01000080.1"/>
</dbReference>
<accession>A0A0R3LMI6</accession>
<dbReference type="Proteomes" id="UP000050863">
    <property type="component" value="Unassembled WGS sequence"/>
</dbReference>
<dbReference type="InterPro" id="IPR023631">
    <property type="entry name" value="Amidase_dom"/>
</dbReference>
<dbReference type="STRING" id="280332.CQ12_08275"/>
<dbReference type="AlphaFoldDB" id="A0A0R3LMI6"/>
<reference evidence="5 6" key="1">
    <citation type="submission" date="2014-03" db="EMBL/GenBank/DDBJ databases">
        <title>Bradyrhizobium valentinum sp. nov., isolated from effective nodules of Lupinus mariae-josephae, a lupine endemic of basic-lime soils in Eastern Spain.</title>
        <authorList>
            <person name="Duran D."/>
            <person name="Rey L."/>
            <person name="Navarro A."/>
            <person name="Busquets A."/>
            <person name="Imperial J."/>
            <person name="Ruiz-Argueso T."/>
        </authorList>
    </citation>
    <scope>NUCLEOTIDE SEQUENCE [LARGE SCALE GENOMIC DNA]</scope>
    <source>
        <strain evidence="5 6">PAC68</strain>
    </source>
</reference>
<protein>
    <recommendedName>
        <fullName evidence="3">Indoleacetamide hydrolase</fullName>
    </recommendedName>
</protein>
<comment type="similarity">
    <text evidence="2">Belongs to the amidase family.</text>
</comment>
<feature type="domain" description="Amidase" evidence="4">
    <location>
        <begin position="42"/>
        <end position="460"/>
    </location>
</feature>
<dbReference type="Gene3D" id="3.90.1300.10">
    <property type="entry name" value="Amidase signature (AS) domain"/>
    <property type="match status" value="1"/>
</dbReference>
<dbReference type="GO" id="GO:0003824">
    <property type="term" value="F:catalytic activity"/>
    <property type="evidence" value="ECO:0007669"/>
    <property type="project" value="InterPro"/>
</dbReference>
<evidence type="ECO:0000259" key="4">
    <source>
        <dbReference type="Pfam" id="PF01425"/>
    </source>
</evidence>
<dbReference type="PANTHER" id="PTHR11895:SF7">
    <property type="entry name" value="GLUTAMYL-TRNA(GLN) AMIDOTRANSFERASE SUBUNIT A, MITOCHONDRIAL"/>
    <property type="match status" value="1"/>
</dbReference>
<dbReference type="Pfam" id="PF01425">
    <property type="entry name" value="Amidase"/>
    <property type="match status" value="1"/>
</dbReference>
<comment type="caution">
    <text evidence="5">The sequence shown here is derived from an EMBL/GenBank/DDBJ whole genome shotgun (WGS) entry which is preliminary data.</text>
</comment>
<dbReference type="InterPro" id="IPR000120">
    <property type="entry name" value="Amidase"/>
</dbReference>
<evidence type="ECO:0000256" key="1">
    <source>
        <dbReference type="ARBA" id="ARBA00003871"/>
    </source>
</evidence>
<dbReference type="InterPro" id="IPR036928">
    <property type="entry name" value="AS_sf"/>
</dbReference>
<dbReference type="EMBL" id="LLXZ01000080">
    <property type="protein sequence ID" value="KRR08951.1"/>
    <property type="molecule type" value="Genomic_DNA"/>
</dbReference>
<dbReference type="PROSITE" id="PS00571">
    <property type="entry name" value="AMIDASES"/>
    <property type="match status" value="1"/>
</dbReference>
<evidence type="ECO:0000256" key="3">
    <source>
        <dbReference type="ARBA" id="ARBA00021874"/>
    </source>
</evidence>
<comment type="function">
    <text evidence="1">Hydrolyzes indole-3-acetamide (IAM) into indole-3-acetic acid (IAA).</text>
</comment>
<keyword evidence="6" id="KW-1185">Reference proteome</keyword>
<evidence type="ECO:0000313" key="5">
    <source>
        <dbReference type="EMBL" id="KRR08951.1"/>
    </source>
</evidence>
<evidence type="ECO:0000313" key="6">
    <source>
        <dbReference type="Proteomes" id="UP000050863"/>
    </source>
</evidence>
<evidence type="ECO:0000256" key="2">
    <source>
        <dbReference type="ARBA" id="ARBA00009199"/>
    </source>
</evidence>
<gene>
    <name evidence="5" type="ORF">CQ12_08275</name>
</gene>
<organism evidence="5 6">
    <name type="scientific">Bradyrhizobium jicamae</name>
    <dbReference type="NCBI Taxonomy" id="280332"/>
    <lineage>
        <taxon>Bacteria</taxon>
        <taxon>Pseudomonadati</taxon>
        <taxon>Pseudomonadota</taxon>
        <taxon>Alphaproteobacteria</taxon>
        <taxon>Hyphomicrobiales</taxon>
        <taxon>Nitrobacteraceae</taxon>
        <taxon>Bradyrhizobium</taxon>
    </lineage>
</organism>
<proteinExistence type="inferred from homology"/>
<dbReference type="SUPFAM" id="SSF75304">
    <property type="entry name" value="Amidase signature (AS) enzymes"/>
    <property type="match status" value="1"/>
</dbReference>
<dbReference type="InterPro" id="IPR020556">
    <property type="entry name" value="Amidase_CS"/>
</dbReference>
<dbReference type="OrthoDB" id="9814821at2"/>
<dbReference type="PANTHER" id="PTHR11895">
    <property type="entry name" value="TRANSAMIDASE"/>
    <property type="match status" value="1"/>
</dbReference>
<sequence>MLDKLNTDAMSDLPSDLHWMPAWQIREAIVTRRVSAIEVACHFIERIEKFDRRLHSFFTVSGEVALDQARAIDRRIDRGEPVGALAGVPVSIKDQFWTKGIRTTSGSRIYADHVPEEDSLHVARVKAADGVIIGKTATPEFGTFWRTTGRVAPECVNPWDPRCTSGGSSGGAAASVAAGFGPLALGSDSGGSIRLPSAMCGVLGLLPSNGRVPQHGSLGSTMFLCSAGPISRDVRDAATLLQLLAQPSVDDSLCRLDEPPDYLSGLDDGIAGLRLGWWEDQSISGQVDAAVISAIKKAAFGLGSLGANFVDNAVTFNTQGVDEAWRVLDFVDRYAALGKSLYTDPLARRKLTPYARERFAWAKGVSAADYSRAMRRRADFIRSFEAAFRSCDLVLSPTLGFTAPVIESVGPAQRIPALVAHTLAVNLAGCTAASIPCGFVDGMPIGLQVIAPPNQEALVLRAARAFELAWPWVGRKPNV</sequence>